<dbReference type="InterPro" id="IPR051125">
    <property type="entry name" value="ABC-4/HrtB_transporter"/>
</dbReference>
<dbReference type="Proteomes" id="UP000298714">
    <property type="component" value="Chromosome"/>
</dbReference>
<dbReference type="Pfam" id="PF02687">
    <property type="entry name" value="FtsX"/>
    <property type="match status" value="1"/>
</dbReference>
<evidence type="ECO:0000256" key="6">
    <source>
        <dbReference type="SAM" id="Phobius"/>
    </source>
</evidence>
<evidence type="ECO:0000256" key="4">
    <source>
        <dbReference type="ARBA" id="ARBA00022989"/>
    </source>
</evidence>
<dbReference type="PANTHER" id="PTHR43738">
    <property type="entry name" value="ABC TRANSPORTER, MEMBRANE PROTEIN"/>
    <property type="match status" value="1"/>
</dbReference>
<protein>
    <submittedName>
        <fullName evidence="9">ABC transporter permease</fullName>
    </submittedName>
</protein>
<feature type="transmembrane region" description="Helical" evidence="6">
    <location>
        <begin position="256"/>
        <end position="280"/>
    </location>
</feature>
<evidence type="ECO:0000256" key="3">
    <source>
        <dbReference type="ARBA" id="ARBA00022692"/>
    </source>
</evidence>
<keyword evidence="2" id="KW-1003">Cell membrane</keyword>
<evidence type="ECO:0000313" key="9">
    <source>
        <dbReference type="EMBL" id="QCI80239.1"/>
    </source>
</evidence>
<dbReference type="AlphaFoldDB" id="A0A4D7BXZ2"/>
<feature type="transmembrane region" description="Helical" evidence="6">
    <location>
        <begin position="312"/>
        <end position="337"/>
    </location>
</feature>
<evidence type="ECO:0000313" key="10">
    <source>
        <dbReference type="Proteomes" id="UP000298714"/>
    </source>
</evidence>
<feature type="transmembrane region" description="Helical" evidence="6">
    <location>
        <begin position="18"/>
        <end position="42"/>
    </location>
</feature>
<dbReference type="PANTHER" id="PTHR43738:SF3">
    <property type="entry name" value="ABC TRANSPORTER PERMEASE"/>
    <property type="match status" value="1"/>
</dbReference>
<evidence type="ECO:0000259" key="8">
    <source>
        <dbReference type="Pfam" id="PF12704"/>
    </source>
</evidence>
<feature type="transmembrane region" description="Helical" evidence="6">
    <location>
        <begin position="349"/>
        <end position="368"/>
    </location>
</feature>
<keyword evidence="5 6" id="KW-0472">Membrane</keyword>
<proteinExistence type="predicted"/>
<evidence type="ECO:0000256" key="2">
    <source>
        <dbReference type="ARBA" id="ARBA00022475"/>
    </source>
</evidence>
<dbReference type="InterPro" id="IPR025857">
    <property type="entry name" value="MacB_PCD"/>
</dbReference>
<feature type="domain" description="ABC3 transporter permease C-terminal" evidence="7">
    <location>
        <begin position="264"/>
        <end position="378"/>
    </location>
</feature>
<keyword evidence="3 6" id="KW-0812">Transmembrane</keyword>
<dbReference type="EMBL" id="CP039704">
    <property type="protein sequence ID" value="QCI80239.1"/>
    <property type="molecule type" value="Genomic_DNA"/>
</dbReference>
<evidence type="ECO:0000256" key="1">
    <source>
        <dbReference type="ARBA" id="ARBA00004651"/>
    </source>
</evidence>
<keyword evidence="4 6" id="KW-1133">Transmembrane helix</keyword>
<sequence>MNDWTLIRKNLFRKKLRAILLIVSIFIAFLIFGVLVAFLNAFNAGDTDAAKNRLVVSNKINFTQPLPYAYFTKIKSMKGVSIVSHANWFGGYYREPRNQFGMFAIEPESYLTIYPEIVLTDEAKRCFLTERTGLIIGRQAAERYGWKVGQQVPISSNIYTNKRGGQTWDFKICGIFRSPDGKGNEQGLYFNYDYFNESVTFGQDSVGFVSLTTQSEAANDAVAKRIDTLFANSADETVTQTEAAFNKAFVAQLGNIAQIVGLVVGAAFATILMIVGNTMVMAIRERTREIGVLKTLGFPSQRILKHVLCESTALALLGGLAGMLVASFAVAALNTVLSGGFPALSMSPLLWAQAIGIMLLLGLVTGIIPAMNAMRLNILTALGRQ</sequence>
<dbReference type="GO" id="GO:0005886">
    <property type="term" value="C:plasma membrane"/>
    <property type="evidence" value="ECO:0007669"/>
    <property type="project" value="UniProtKB-SubCell"/>
</dbReference>
<accession>A0A4D7BXZ2</accession>
<organism evidence="9 10">
    <name type="scientific">Hankyongella ginsenosidimutans</name>
    <dbReference type="NCBI Taxonomy" id="1763828"/>
    <lineage>
        <taxon>Bacteria</taxon>
        <taxon>Pseudomonadati</taxon>
        <taxon>Pseudomonadota</taxon>
        <taxon>Alphaproteobacteria</taxon>
        <taxon>Sphingomonadales</taxon>
        <taxon>Sphingomonadaceae</taxon>
        <taxon>Hankyongella</taxon>
    </lineage>
</organism>
<evidence type="ECO:0000259" key="7">
    <source>
        <dbReference type="Pfam" id="PF02687"/>
    </source>
</evidence>
<dbReference type="KEGG" id="hgn:E6W36_14180"/>
<dbReference type="RefSeq" id="WP_222873106.1">
    <property type="nucleotide sequence ID" value="NZ_CP039704.1"/>
</dbReference>
<evidence type="ECO:0000256" key="5">
    <source>
        <dbReference type="ARBA" id="ARBA00023136"/>
    </source>
</evidence>
<gene>
    <name evidence="9" type="ORF">E6W36_14180</name>
</gene>
<comment type="subcellular location">
    <subcellularLocation>
        <location evidence="1">Cell membrane</location>
        <topology evidence="1">Multi-pass membrane protein</topology>
    </subcellularLocation>
</comment>
<dbReference type="Pfam" id="PF12704">
    <property type="entry name" value="MacB_PCD"/>
    <property type="match status" value="1"/>
</dbReference>
<reference evidence="10" key="1">
    <citation type="submission" date="2019-04" db="EMBL/GenBank/DDBJ databases">
        <title>Complete genome sequence of Sphingomonas sp. W1-2-3.</title>
        <authorList>
            <person name="Im W.T."/>
        </authorList>
    </citation>
    <scope>NUCLEOTIDE SEQUENCE [LARGE SCALE GENOMIC DNA]</scope>
    <source>
        <strain evidence="10">W1-2-3</strain>
    </source>
</reference>
<dbReference type="InterPro" id="IPR003838">
    <property type="entry name" value="ABC3_permease_C"/>
</dbReference>
<feature type="domain" description="MacB-like periplasmic core" evidence="8">
    <location>
        <begin position="21"/>
        <end position="228"/>
    </location>
</feature>
<keyword evidence="10" id="KW-1185">Reference proteome</keyword>
<name>A0A4D7BXZ2_9SPHN</name>